<protein>
    <submittedName>
        <fullName evidence="1">Uncharacterized protein</fullName>
    </submittedName>
</protein>
<proteinExistence type="predicted"/>
<gene>
    <name evidence="1" type="ORF">L6452_19188</name>
</gene>
<sequence>MEVALNEIGVEKTRRGYKPKSMVEFTMAEGLEHMEDRGFVKDEVAERDEEEDCRIGFSSFEETMILRALTGVVSFFPSGPCINVVNSPFIFAFISFLIRISLVSG</sequence>
<reference evidence="2" key="1">
    <citation type="journal article" date="2022" name="Mol. Ecol. Resour.">
        <title>The genomes of chicory, endive, great burdock and yacon provide insights into Asteraceae palaeo-polyploidization history and plant inulin production.</title>
        <authorList>
            <person name="Fan W."/>
            <person name="Wang S."/>
            <person name="Wang H."/>
            <person name="Wang A."/>
            <person name="Jiang F."/>
            <person name="Liu H."/>
            <person name="Zhao H."/>
            <person name="Xu D."/>
            <person name="Zhang Y."/>
        </authorList>
    </citation>
    <scope>NUCLEOTIDE SEQUENCE [LARGE SCALE GENOMIC DNA]</scope>
    <source>
        <strain evidence="2">cv. Niubang</strain>
    </source>
</reference>
<reference evidence="1 2" key="2">
    <citation type="journal article" date="2022" name="Mol. Ecol. Resour.">
        <title>The genomes of chicory, endive, great burdock and yacon provide insights into Asteraceae paleo-polyploidization history and plant inulin production.</title>
        <authorList>
            <person name="Fan W."/>
            <person name="Wang S."/>
            <person name="Wang H."/>
            <person name="Wang A."/>
            <person name="Jiang F."/>
            <person name="Liu H."/>
            <person name="Zhao H."/>
            <person name="Xu D."/>
            <person name="Zhang Y."/>
        </authorList>
    </citation>
    <scope>NUCLEOTIDE SEQUENCE [LARGE SCALE GENOMIC DNA]</scope>
    <source>
        <strain evidence="2">cv. Niubang</strain>
    </source>
</reference>
<keyword evidence="2" id="KW-1185">Reference proteome</keyword>
<comment type="caution">
    <text evidence="1">The sequence shown here is derived from an EMBL/GenBank/DDBJ whole genome shotgun (WGS) entry which is preliminary data.</text>
</comment>
<organism evidence="1 2">
    <name type="scientific">Arctium lappa</name>
    <name type="common">Greater burdock</name>
    <name type="synonym">Lappa major</name>
    <dbReference type="NCBI Taxonomy" id="4217"/>
    <lineage>
        <taxon>Eukaryota</taxon>
        <taxon>Viridiplantae</taxon>
        <taxon>Streptophyta</taxon>
        <taxon>Embryophyta</taxon>
        <taxon>Tracheophyta</taxon>
        <taxon>Spermatophyta</taxon>
        <taxon>Magnoliopsida</taxon>
        <taxon>eudicotyledons</taxon>
        <taxon>Gunneridae</taxon>
        <taxon>Pentapetalae</taxon>
        <taxon>asterids</taxon>
        <taxon>campanulids</taxon>
        <taxon>Asterales</taxon>
        <taxon>Asteraceae</taxon>
        <taxon>Carduoideae</taxon>
        <taxon>Cardueae</taxon>
        <taxon>Arctiinae</taxon>
        <taxon>Arctium</taxon>
    </lineage>
</organism>
<dbReference type="Proteomes" id="UP001055879">
    <property type="component" value="Linkage Group LG06"/>
</dbReference>
<evidence type="ECO:0000313" key="2">
    <source>
        <dbReference type="Proteomes" id="UP001055879"/>
    </source>
</evidence>
<dbReference type="EMBL" id="CM042052">
    <property type="protein sequence ID" value="KAI3718323.1"/>
    <property type="molecule type" value="Genomic_DNA"/>
</dbReference>
<evidence type="ECO:0000313" key="1">
    <source>
        <dbReference type="EMBL" id="KAI3718323.1"/>
    </source>
</evidence>
<name>A0ACB9B9Q3_ARCLA</name>
<accession>A0ACB9B9Q3</accession>